<reference evidence="1" key="1">
    <citation type="submission" date="2022-10" db="EMBL/GenBank/DDBJ databases">
        <authorList>
            <person name="Chen Y."/>
            <person name="Dougan E. K."/>
            <person name="Chan C."/>
            <person name="Rhodes N."/>
            <person name="Thang M."/>
        </authorList>
    </citation>
    <scope>NUCLEOTIDE SEQUENCE</scope>
</reference>
<sequence length="396" mass="44312">MAPVDELEALLRKLPESSQELVQESYAQIGHEISHWDAPALLLDVFLPGAPVVGASQGFHQRSEHFPAGFWRPRSLGQSVLQVLLKGVDECHISRSMCQDVENFLRMARLRQLCSMADCVVSHPFHFKGEVLQIKSCFQLLKVKQWHDEGEHNLVLCLLDMDGCKLRLSSQISEQWPNPALFPVPLSNKCIMLKCMSSAMRREAHLPRGCVCLSHREIHEQQDGSYFFSISVDGTLNSWTSRLPFLGFTCTSPQEIQAKRYFFGDLPHSYCLGDSVHIGGAAEAWLRRGASRAAKLREAVETGAERQLLVPLPDHRRVAPFVPRPGDVLGCRYRKRQAGGVEGSQISLFLNGSLAFEFDLTTELPSGKPLYAVVDVCHCVYQVTMLPNAEDRLMGS</sequence>
<evidence type="ECO:0000313" key="1">
    <source>
        <dbReference type="EMBL" id="CAI3991159.1"/>
    </source>
</evidence>
<name>A0A9P1FVJ3_9DINO</name>
<proteinExistence type="predicted"/>
<comment type="caution">
    <text evidence="1">The sequence shown here is derived from an EMBL/GenBank/DDBJ whole genome shotgun (WGS) entry which is preliminary data.</text>
</comment>
<protein>
    <submittedName>
        <fullName evidence="1">Uncharacterized protein</fullName>
    </submittedName>
</protein>
<dbReference type="Proteomes" id="UP001152797">
    <property type="component" value="Unassembled WGS sequence"/>
</dbReference>
<keyword evidence="3" id="KW-1185">Reference proteome</keyword>
<organism evidence="1">
    <name type="scientific">Cladocopium goreaui</name>
    <dbReference type="NCBI Taxonomy" id="2562237"/>
    <lineage>
        <taxon>Eukaryota</taxon>
        <taxon>Sar</taxon>
        <taxon>Alveolata</taxon>
        <taxon>Dinophyceae</taxon>
        <taxon>Suessiales</taxon>
        <taxon>Symbiodiniaceae</taxon>
        <taxon>Cladocopium</taxon>
    </lineage>
</organism>
<dbReference type="EMBL" id="CAMXCT020001557">
    <property type="protein sequence ID" value="CAL1144534.1"/>
    <property type="molecule type" value="Genomic_DNA"/>
</dbReference>
<dbReference type="EMBL" id="CAMXCT030001557">
    <property type="protein sequence ID" value="CAL4778471.1"/>
    <property type="molecule type" value="Genomic_DNA"/>
</dbReference>
<reference evidence="2 3" key="2">
    <citation type="submission" date="2024-05" db="EMBL/GenBank/DDBJ databases">
        <authorList>
            <person name="Chen Y."/>
            <person name="Shah S."/>
            <person name="Dougan E. K."/>
            <person name="Thang M."/>
            <person name="Chan C."/>
        </authorList>
    </citation>
    <scope>NUCLEOTIDE SEQUENCE [LARGE SCALE GENOMIC DNA]</scope>
</reference>
<evidence type="ECO:0000313" key="3">
    <source>
        <dbReference type="Proteomes" id="UP001152797"/>
    </source>
</evidence>
<dbReference type="Gene3D" id="2.60.120.920">
    <property type="match status" value="1"/>
</dbReference>
<dbReference type="OrthoDB" id="434127at2759"/>
<dbReference type="AlphaFoldDB" id="A0A9P1FVJ3"/>
<gene>
    <name evidence="1" type="ORF">C1SCF055_LOCUS18089</name>
</gene>
<dbReference type="InterPro" id="IPR043136">
    <property type="entry name" value="B30.2/SPRY_sf"/>
</dbReference>
<evidence type="ECO:0000313" key="2">
    <source>
        <dbReference type="EMBL" id="CAL4778471.1"/>
    </source>
</evidence>
<accession>A0A9P1FVJ3</accession>
<dbReference type="EMBL" id="CAMXCT010001557">
    <property type="protein sequence ID" value="CAI3991159.1"/>
    <property type="molecule type" value="Genomic_DNA"/>
</dbReference>